<dbReference type="Gene3D" id="3.90.79.10">
    <property type="entry name" value="Nucleoside Triphosphate Pyrophosphohydrolase"/>
    <property type="match status" value="1"/>
</dbReference>
<dbReference type="InterPro" id="IPR020084">
    <property type="entry name" value="NUDIX_hydrolase_CS"/>
</dbReference>
<reference evidence="6" key="2">
    <citation type="submission" date="2016-12" db="EMBL/GenBank/DDBJ databases">
        <authorList>
            <person name="Zhang X."/>
            <person name="Zhao J."/>
        </authorList>
    </citation>
    <scope>NUCLEOTIDE SEQUENCE</scope>
    <source>
        <strain evidence="6">RD15</strain>
    </source>
</reference>
<protein>
    <recommendedName>
        <fullName evidence="4">Nudix hydrolase domain-containing protein</fullName>
    </recommendedName>
</protein>
<dbReference type="InterPro" id="IPR015797">
    <property type="entry name" value="NUDIX_hydrolase-like_dom_sf"/>
</dbReference>
<accession>A0A1Q9AGL6</accession>
<reference evidence="5 7" key="1">
    <citation type="submission" date="2016-09" db="EMBL/GenBank/DDBJ databases">
        <title>Rhizobium sp. nov., a novel species isolated from the rice rhizosphere.</title>
        <authorList>
            <person name="Zhao J."/>
            <person name="Zhang X."/>
        </authorList>
    </citation>
    <scope>NUCLEOTIDE SEQUENCE [LARGE SCALE GENOMIC DNA]</scope>
    <source>
        <strain evidence="5 7">MH17</strain>
    </source>
</reference>
<organism evidence="5 7">
    <name type="scientific">Xaviernesmea rhizosphaerae</name>
    <dbReference type="NCBI Taxonomy" id="1672749"/>
    <lineage>
        <taxon>Bacteria</taxon>
        <taxon>Pseudomonadati</taxon>
        <taxon>Pseudomonadota</taxon>
        <taxon>Alphaproteobacteria</taxon>
        <taxon>Hyphomicrobiales</taxon>
        <taxon>Rhizobiaceae</taxon>
        <taxon>Rhizobium/Agrobacterium group</taxon>
        <taxon>Xaviernesmea</taxon>
    </lineage>
</organism>
<evidence type="ECO:0000256" key="1">
    <source>
        <dbReference type="ARBA" id="ARBA00001946"/>
    </source>
</evidence>
<dbReference type="RefSeq" id="WP_075635855.1">
    <property type="nucleotide sequence ID" value="NZ_MKIO01000036.1"/>
</dbReference>
<feature type="domain" description="Nudix hydrolase" evidence="4">
    <location>
        <begin position="18"/>
        <end position="145"/>
    </location>
</feature>
<evidence type="ECO:0000259" key="4">
    <source>
        <dbReference type="PROSITE" id="PS51462"/>
    </source>
</evidence>
<dbReference type="EMBL" id="MKIO01000036">
    <property type="protein sequence ID" value="OLP54312.1"/>
    <property type="molecule type" value="Genomic_DNA"/>
</dbReference>
<reference evidence="6 8" key="3">
    <citation type="journal article" date="2017" name="Antonie Van Leeuwenhoek">
        <title>Rhizobium rhizosphaerae sp. nov., a novel species isolated from rice rhizosphere.</title>
        <authorList>
            <person name="Zhao J.J."/>
            <person name="Zhang J."/>
            <person name="Zhang R.J."/>
            <person name="Zhang C.W."/>
            <person name="Yin H.Q."/>
            <person name="Zhang X.X."/>
        </authorList>
    </citation>
    <scope>NUCLEOTIDE SEQUENCE [LARGE SCALE GENOMIC DNA]</scope>
    <source>
        <strain evidence="6 8">RD15</strain>
    </source>
</reference>
<evidence type="ECO:0000313" key="7">
    <source>
        <dbReference type="Proteomes" id="UP000186143"/>
    </source>
</evidence>
<dbReference type="EMBL" id="MSPX01000002">
    <property type="protein sequence ID" value="OQP87564.1"/>
    <property type="molecule type" value="Genomic_DNA"/>
</dbReference>
<comment type="caution">
    <text evidence="5">The sequence shown here is derived from an EMBL/GenBank/DDBJ whole genome shotgun (WGS) entry which is preliminary data.</text>
</comment>
<gene>
    <name evidence="5" type="ORF">BJF92_15065</name>
    <name evidence="6" type="ORF">BTR14_03060</name>
</gene>
<dbReference type="Pfam" id="PF00293">
    <property type="entry name" value="NUDIX"/>
    <property type="match status" value="1"/>
</dbReference>
<evidence type="ECO:0000313" key="6">
    <source>
        <dbReference type="EMBL" id="OQP87564.1"/>
    </source>
</evidence>
<dbReference type="PRINTS" id="PR00502">
    <property type="entry name" value="NUDIXFAMILY"/>
</dbReference>
<dbReference type="GO" id="GO:0016787">
    <property type="term" value="F:hydrolase activity"/>
    <property type="evidence" value="ECO:0007669"/>
    <property type="project" value="UniProtKB-KW"/>
</dbReference>
<dbReference type="PROSITE" id="PS00893">
    <property type="entry name" value="NUDIX_BOX"/>
    <property type="match status" value="1"/>
</dbReference>
<dbReference type="STRING" id="1672749.BJF92_15065"/>
<dbReference type="InterPro" id="IPR000086">
    <property type="entry name" value="NUDIX_hydrolase_dom"/>
</dbReference>
<dbReference type="SUPFAM" id="SSF55811">
    <property type="entry name" value="Nudix"/>
    <property type="match status" value="1"/>
</dbReference>
<dbReference type="PROSITE" id="PS51462">
    <property type="entry name" value="NUDIX"/>
    <property type="match status" value="1"/>
</dbReference>
<sequence>MIYLNTLAMKLFYMALWMKQRATLGAQIAVLKDQKVLLVRHSYKPGWHLPGGGVDPPEAPEAAAERELYEETGLKLAERPTLLGVIPNVSSATKRDYITAFTACAIAESHSRRSREIAEIAWFPVDDVPADSHPMVGKVLARLRQHES</sequence>
<comment type="cofactor">
    <cofactor evidence="1">
        <name>Mg(2+)</name>
        <dbReference type="ChEBI" id="CHEBI:18420"/>
    </cofactor>
</comment>
<evidence type="ECO:0000256" key="3">
    <source>
        <dbReference type="RuleBase" id="RU003476"/>
    </source>
</evidence>
<keyword evidence="8" id="KW-1185">Reference proteome</keyword>
<dbReference type="InterPro" id="IPR020476">
    <property type="entry name" value="Nudix_hydrolase"/>
</dbReference>
<name>A0A1Q9AGL6_9HYPH</name>
<proteinExistence type="inferred from homology"/>
<evidence type="ECO:0000256" key="2">
    <source>
        <dbReference type="ARBA" id="ARBA00022801"/>
    </source>
</evidence>
<dbReference type="PANTHER" id="PTHR43046">
    <property type="entry name" value="GDP-MANNOSE MANNOSYL HYDROLASE"/>
    <property type="match status" value="1"/>
</dbReference>
<evidence type="ECO:0000313" key="5">
    <source>
        <dbReference type="EMBL" id="OLP54312.1"/>
    </source>
</evidence>
<dbReference type="Proteomes" id="UP000192652">
    <property type="component" value="Unassembled WGS sequence"/>
</dbReference>
<evidence type="ECO:0000313" key="8">
    <source>
        <dbReference type="Proteomes" id="UP000192652"/>
    </source>
</evidence>
<dbReference type="AlphaFoldDB" id="A0A1Q9AGL6"/>
<comment type="similarity">
    <text evidence="3">Belongs to the Nudix hydrolase family.</text>
</comment>
<dbReference type="PANTHER" id="PTHR43046:SF14">
    <property type="entry name" value="MUTT_NUDIX FAMILY PROTEIN"/>
    <property type="match status" value="1"/>
</dbReference>
<dbReference type="OrthoDB" id="9800065at2"/>
<keyword evidence="2 3" id="KW-0378">Hydrolase</keyword>
<dbReference type="Proteomes" id="UP000186143">
    <property type="component" value="Unassembled WGS sequence"/>
</dbReference>